<dbReference type="EMBL" id="JARHUD010000001">
    <property type="protein sequence ID" value="MDF2094536.1"/>
    <property type="molecule type" value="Genomic_DNA"/>
</dbReference>
<evidence type="ECO:0000313" key="9">
    <source>
        <dbReference type="EMBL" id="MDF2094536.1"/>
    </source>
</evidence>
<sequence>MTDFYLAVAAFLLLTILLGLWRVLRGPAPADRMMAAQLFGTTGLATVLLLGAASDQGAAVDIALTFALLAALSSVAFVRCARRIPPAERKRRP</sequence>
<feature type="transmembrane region" description="Helical" evidence="8">
    <location>
        <begin position="6"/>
        <end position="24"/>
    </location>
</feature>
<keyword evidence="3" id="KW-0813">Transport</keyword>
<proteinExistence type="inferred from homology"/>
<evidence type="ECO:0000256" key="4">
    <source>
        <dbReference type="ARBA" id="ARBA00022475"/>
    </source>
</evidence>
<keyword evidence="4" id="KW-1003">Cell membrane</keyword>
<feature type="transmembrane region" description="Helical" evidence="8">
    <location>
        <begin position="59"/>
        <end position="81"/>
    </location>
</feature>
<keyword evidence="6 8" id="KW-1133">Transmembrane helix</keyword>
<keyword evidence="5 8" id="KW-0812">Transmembrane</keyword>
<dbReference type="Proteomes" id="UP001215503">
    <property type="component" value="Unassembled WGS sequence"/>
</dbReference>
<evidence type="ECO:0000256" key="2">
    <source>
        <dbReference type="ARBA" id="ARBA00009212"/>
    </source>
</evidence>
<evidence type="ECO:0000256" key="3">
    <source>
        <dbReference type="ARBA" id="ARBA00022448"/>
    </source>
</evidence>
<comment type="similarity">
    <text evidence="2">Belongs to the CPA3 antiporters (TC 2.A.63) subunit F family.</text>
</comment>
<dbReference type="InterPro" id="IPR007208">
    <property type="entry name" value="MrpF/PhaF-like"/>
</dbReference>
<keyword evidence="7 8" id="KW-0472">Membrane</keyword>
<organism evidence="9 10">
    <name type="scientific">Aquibaculum arenosum</name>
    <dbReference type="NCBI Taxonomy" id="3032591"/>
    <lineage>
        <taxon>Bacteria</taxon>
        <taxon>Pseudomonadati</taxon>
        <taxon>Pseudomonadota</taxon>
        <taxon>Alphaproteobacteria</taxon>
        <taxon>Rhodospirillales</taxon>
        <taxon>Rhodovibrionaceae</taxon>
        <taxon>Aquibaculum</taxon>
    </lineage>
</organism>
<evidence type="ECO:0000256" key="6">
    <source>
        <dbReference type="ARBA" id="ARBA00022989"/>
    </source>
</evidence>
<evidence type="ECO:0000313" key="10">
    <source>
        <dbReference type="Proteomes" id="UP001215503"/>
    </source>
</evidence>
<protein>
    <submittedName>
        <fullName evidence="9">Monovalent cation/H+ antiporter complex subunit F</fullName>
    </submittedName>
</protein>
<evidence type="ECO:0000256" key="7">
    <source>
        <dbReference type="ARBA" id="ARBA00023136"/>
    </source>
</evidence>
<evidence type="ECO:0000256" key="1">
    <source>
        <dbReference type="ARBA" id="ARBA00004651"/>
    </source>
</evidence>
<reference evidence="9 10" key="1">
    <citation type="submission" date="2023-03" db="EMBL/GenBank/DDBJ databases">
        <title>Fodinicurvata sp. CAU 1616 isolated from sea sendiment.</title>
        <authorList>
            <person name="Kim W."/>
        </authorList>
    </citation>
    <scope>NUCLEOTIDE SEQUENCE [LARGE SCALE GENOMIC DNA]</scope>
    <source>
        <strain evidence="9 10">CAU 1616</strain>
    </source>
</reference>
<dbReference type="PANTHER" id="PTHR34702:SF1">
    <property type="entry name" value="NA(+)_H(+) ANTIPORTER SUBUNIT F"/>
    <property type="match status" value="1"/>
</dbReference>
<name>A0ABT5YHW6_9PROT</name>
<accession>A0ABT5YHW6</accession>
<gene>
    <name evidence="9" type="ORF">P2G67_00940</name>
</gene>
<dbReference type="PANTHER" id="PTHR34702">
    <property type="entry name" value="NA(+)/H(+) ANTIPORTER SUBUNIT F1"/>
    <property type="match status" value="1"/>
</dbReference>
<comment type="subcellular location">
    <subcellularLocation>
        <location evidence="1">Cell membrane</location>
        <topology evidence="1">Multi-pass membrane protein</topology>
    </subcellularLocation>
</comment>
<keyword evidence="10" id="KW-1185">Reference proteome</keyword>
<evidence type="ECO:0000256" key="8">
    <source>
        <dbReference type="SAM" id="Phobius"/>
    </source>
</evidence>
<comment type="caution">
    <text evidence="9">The sequence shown here is derived from an EMBL/GenBank/DDBJ whole genome shotgun (WGS) entry which is preliminary data.</text>
</comment>
<evidence type="ECO:0000256" key="5">
    <source>
        <dbReference type="ARBA" id="ARBA00022692"/>
    </source>
</evidence>
<dbReference type="RefSeq" id="WP_275819127.1">
    <property type="nucleotide sequence ID" value="NZ_JARHUD010000001.1"/>
</dbReference>
<dbReference type="Pfam" id="PF04066">
    <property type="entry name" value="MrpF_PhaF"/>
    <property type="match status" value="1"/>
</dbReference>
<feature type="transmembrane region" description="Helical" evidence="8">
    <location>
        <begin position="36"/>
        <end position="53"/>
    </location>
</feature>